<proteinExistence type="predicted"/>
<evidence type="ECO:0000313" key="3">
    <source>
        <dbReference type="EMBL" id="PRY32092.1"/>
    </source>
</evidence>
<dbReference type="InterPro" id="IPR029045">
    <property type="entry name" value="ClpP/crotonase-like_dom_sf"/>
</dbReference>
<dbReference type="PANTHER" id="PTHR22855:SF46">
    <property type="entry name" value="METHYLCROTONOYL-COA CARBOXYLASE"/>
    <property type="match status" value="1"/>
</dbReference>
<dbReference type="InterPro" id="IPR045190">
    <property type="entry name" value="MCCB/AccD1-like"/>
</dbReference>
<dbReference type="InterPro" id="IPR034733">
    <property type="entry name" value="AcCoA_carboxyl_beta"/>
</dbReference>
<dbReference type="EMBL" id="PVZG01000002">
    <property type="protein sequence ID" value="PRY32092.1"/>
    <property type="molecule type" value="Genomic_DNA"/>
</dbReference>
<protein>
    <submittedName>
        <fullName evidence="3">Acetyl-CoA carboxylase carboxyltransferase component</fullName>
    </submittedName>
</protein>
<feature type="domain" description="CoA carboxyltransferase C-terminal" evidence="2">
    <location>
        <begin position="280"/>
        <end position="518"/>
    </location>
</feature>
<reference evidence="3 4" key="1">
    <citation type="submission" date="2018-03" db="EMBL/GenBank/DDBJ databases">
        <title>Genomic Encyclopedia of Archaeal and Bacterial Type Strains, Phase II (KMG-II): from individual species to whole genera.</title>
        <authorList>
            <person name="Goeker M."/>
        </authorList>
    </citation>
    <scope>NUCLEOTIDE SEQUENCE [LARGE SCALE GENOMIC DNA]</scope>
    <source>
        <strain evidence="3 4">DSM 45348</strain>
    </source>
</reference>
<evidence type="ECO:0000259" key="1">
    <source>
        <dbReference type="PROSITE" id="PS50980"/>
    </source>
</evidence>
<name>A0A2T0SFA2_9ACTN</name>
<dbReference type="GO" id="GO:0016874">
    <property type="term" value="F:ligase activity"/>
    <property type="evidence" value="ECO:0007669"/>
    <property type="project" value="InterPro"/>
</dbReference>
<feature type="domain" description="CoA carboxyltransferase N-terminal" evidence="1">
    <location>
        <begin position="22"/>
        <end position="273"/>
    </location>
</feature>
<dbReference type="InterPro" id="IPR011763">
    <property type="entry name" value="COA_CT_C"/>
</dbReference>
<dbReference type="SUPFAM" id="SSF52096">
    <property type="entry name" value="ClpP/crotonase"/>
    <property type="match status" value="2"/>
</dbReference>
<organism evidence="3 4">
    <name type="scientific">Pseudosporangium ferrugineum</name>
    <dbReference type="NCBI Taxonomy" id="439699"/>
    <lineage>
        <taxon>Bacteria</taxon>
        <taxon>Bacillati</taxon>
        <taxon>Actinomycetota</taxon>
        <taxon>Actinomycetes</taxon>
        <taxon>Micromonosporales</taxon>
        <taxon>Micromonosporaceae</taxon>
        <taxon>Pseudosporangium</taxon>
    </lineage>
</organism>
<dbReference type="PROSITE" id="PS50989">
    <property type="entry name" value="COA_CT_CTER"/>
    <property type="match status" value="1"/>
</dbReference>
<evidence type="ECO:0000259" key="2">
    <source>
        <dbReference type="PROSITE" id="PS50989"/>
    </source>
</evidence>
<dbReference type="RefSeq" id="WP_106125305.1">
    <property type="nucleotide sequence ID" value="NZ_PVZG01000002.1"/>
</dbReference>
<accession>A0A2T0SFA2</accession>
<dbReference type="AlphaFoldDB" id="A0A2T0SFA2"/>
<comment type="caution">
    <text evidence="3">The sequence shown here is derived from an EMBL/GenBank/DDBJ whole genome shotgun (WGS) entry which is preliminary data.</text>
</comment>
<dbReference type="PROSITE" id="PS50980">
    <property type="entry name" value="COA_CT_NTER"/>
    <property type="match status" value="1"/>
</dbReference>
<dbReference type="FunFam" id="3.90.226.10:FF:000030">
    <property type="entry name" value="Acetyl-CoA carboxylase carboxyltransferase subunit"/>
    <property type="match status" value="1"/>
</dbReference>
<dbReference type="PANTHER" id="PTHR22855">
    <property type="entry name" value="ACETYL, PROPIONYL, PYRUVATE, AND GLUTACONYL CARBOXYLASE-RELATED"/>
    <property type="match status" value="1"/>
</dbReference>
<dbReference type="OrthoDB" id="9803706at2"/>
<dbReference type="GO" id="GO:0016740">
    <property type="term" value="F:transferase activity"/>
    <property type="evidence" value="ECO:0007669"/>
    <property type="project" value="UniProtKB-KW"/>
</dbReference>
<keyword evidence="4" id="KW-1185">Reference proteome</keyword>
<dbReference type="Gene3D" id="3.90.226.10">
    <property type="entry name" value="2-enoyl-CoA Hydratase, Chain A, domain 1"/>
    <property type="match status" value="2"/>
</dbReference>
<dbReference type="FunFam" id="3.90.226.10:FF:000021">
    <property type="entry name" value="Acetyl-CoA carboxylase carboxyltransferase subunit"/>
    <property type="match status" value="1"/>
</dbReference>
<evidence type="ECO:0000313" key="4">
    <source>
        <dbReference type="Proteomes" id="UP000239209"/>
    </source>
</evidence>
<dbReference type="InterPro" id="IPR011762">
    <property type="entry name" value="COA_CT_N"/>
</dbReference>
<dbReference type="Proteomes" id="UP000239209">
    <property type="component" value="Unassembled WGS sequence"/>
</dbReference>
<dbReference type="Pfam" id="PF01039">
    <property type="entry name" value="Carboxyl_trans"/>
    <property type="match status" value="1"/>
</dbReference>
<gene>
    <name evidence="3" type="ORF">CLV70_102303</name>
</gene>
<sequence>MTILRSALDPAAPEARAAREAMLEALAAVGAETARAVAGGGEKAVARHHARGRLTARERIELLLDLDSPFLELAALAGYGSPFTVGGSVVAGIGVVSGVECLLVANDPTVKGGASNPWSLRKTLRMHEIALQNRLPVISLVESGGADLPTQKEVFIPGGAVFRNLTRLSAAGIPTIALVFGTSTAGGAYLPGMSDHVVMIEKRSKVFLAGPPLVRAATGEESDDESLGGADMHARVSGLADHYALDEQDAIRIGRRIVARLNWRKAGGPATASPRPPRYAADELLSIVPPDLKAPFDPREIIARIADDSDFDEVKPRYGSSLVTGWAQLHGYPIGILANARGVLFSAESQKAAQFIQLANRSHTPLLFLHNTTGYMVGREYEQGGIIKHGAMMINAVSNSTVPHLSLLVGNSYGAGHYGMCGRAYDPRFVFSWPSARSSVMGAQQLADVTYMVSKASALAQGKPFDEDGAQMVRRAIERQISAEAMPVVLSGLVYDDGIIDPRDTRDVLGVALSAIHTAPVHGTDAFGVFRM</sequence>
<keyword evidence="3" id="KW-0808">Transferase</keyword>